<dbReference type="InterPro" id="IPR014985">
    <property type="entry name" value="WbqC"/>
</dbReference>
<dbReference type="HOGENOM" id="CLU_079350_0_0_11"/>
<protein>
    <recommendedName>
        <fullName evidence="2">WbqC-like protein</fullName>
    </recommendedName>
</protein>
<dbReference type="eggNOG" id="COG0224">
    <property type="taxonomic scope" value="Bacteria"/>
</dbReference>
<reference evidence="1" key="1">
    <citation type="submission" date="2005-07" db="EMBL/GenBank/DDBJ databases">
        <title>Complete sequence of Thermobifida fusca YX.</title>
        <authorList>
            <consortium name="US DOE Joint Genome Institute"/>
            <person name="Copeland A."/>
            <person name="Lucas S."/>
            <person name="Lapidus A."/>
            <person name="Barry K."/>
            <person name="Detter J.C."/>
            <person name="Glavina T."/>
            <person name="Hammon N."/>
            <person name="Israni S."/>
            <person name="Pitluck S."/>
            <person name="Di Bartolo G."/>
            <person name="Chain P."/>
            <person name="Schmutz J."/>
            <person name="Larimer F."/>
            <person name="Land M."/>
            <person name="Lykidis A."/>
            <person name="Richardson P."/>
        </authorList>
    </citation>
    <scope>NUCLEOTIDE SEQUENCE</scope>
    <source>
        <strain evidence="1">YX</strain>
    </source>
</reference>
<proteinExistence type="predicted"/>
<evidence type="ECO:0000313" key="1">
    <source>
        <dbReference type="EMBL" id="AAZ54205.1"/>
    </source>
</evidence>
<gene>
    <name evidence="1" type="ordered locus">Tfu_0167</name>
</gene>
<dbReference type="STRING" id="269800.Tfu_0167"/>
<organism evidence="1">
    <name type="scientific">Thermobifida fusca (strain YX)</name>
    <dbReference type="NCBI Taxonomy" id="269800"/>
    <lineage>
        <taxon>Bacteria</taxon>
        <taxon>Bacillati</taxon>
        <taxon>Actinomycetota</taxon>
        <taxon>Actinomycetes</taxon>
        <taxon>Streptosporangiales</taxon>
        <taxon>Nocardiopsidaceae</taxon>
        <taxon>Thermobifida</taxon>
    </lineage>
</organism>
<accession>Q47TK9</accession>
<dbReference type="KEGG" id="tfu:Tfu_0167"/>
<dbReference type="AlphaFoldDB" id="Q47TK9"/>
<dbReference type="EMBL" id="CP000088">
    <property type="protein sequence ID" value="AAZ54205.1"/>
    <property type="molecule type" value="Genomic_DNA"/>
</dbReference>
<sequence>MRTAGGGISYPQPGTTALDRLREGELTVRVAMHQPHYLPWLGLLDKIDRCDLFVVLDHVQFERKGWQHRNYVASKNGPVLLTVPVVQRSRDERIMDKSVNNSSPWWEKHSRTLAQHCYRKAPFWDEFGAEITAIYERRWEQLVDLSLATTEFVLNAFGITTPMVRSSELGEFTVQKSELLAQISAKVGATTMLSGDGARAYLDKDVFDRYGIAVEWQNFQHPEYPQHNRKGQEFLPRMAAIDLLLNVGPEGMDLVRQARIAD</sequence>
<name>Q47TK9_THEFY</name>
<evidence type="ECO:0008006" key="2">
    <source>
        <dbReference type="Google" id="ProtNLM"/>
    </source>
</evidence>
<dbReference type="Pfam" id="PF08889">
    <property type="entry name" value="WbqC"/>
    <property type="match status" value="1"/>
</dbReference>